<keyword evidence="2 4" id="KW-0863">Zinc-finger</keyword>
<gene>
    <name evidence="6" type="ORF">MNOR_LOCUS26693</name>
</gene>
<dbReference type="Gene3D" id="3.30.40.10">
    <property type="entry name" value="Zinc/RING finger domain, C3HC4 (zinc finger)"/>
    <property type="match status" value="1"/>
</dbReference>
<dbReference type="InterPro" id="IPR052667">
    <property type="entry name" value="E3_ubiquitin-ligase_RING"/>
</dbReference>
<dbReference type="SMART" id="SM00184">
    <property type="entry name" value="RING"/>
    <property type="match status" value="1"/>
</dbReference>
<sequence length="499" mass="55737">MESLNCKICSNPYATSGLRRPRTINCSHSLCGECASKLLVNRKIICPFCQRTHACENIDGIIINRDLISIIEMLASASMTSSVEGRVANEGAIPKEVPTAVRGPKLHYGICDEHGTPKVHYCRYHSEYICSDCAVGYHMDGRCIRVPIKTHFNDKKSDLCKSLDSQMTSLQEAGDQIDQYQQYYKESINKLETKLKEVQISLSIYSAMKSESENWIRKNITSVDALQNSATIYDLEVAEQNMDISECKTKNWDDKIKESVKQSLGEIITSDTFPSIIKFQHTFATCTHAGRQRWGRIKDQEGYTVIQSFSTVQPPTSAFIINMKDVTTLASSPRHVYFNLSRKNGGTPLGRVVIRLNDTGAPRWAQQMVDLALGHTANRWTGSTFMSDDNSKGSTGEYFRFCYFLAADNQQSFAPLYKNLESGRGVSHQQGLVVMEDTDHAIFRILTRCGHPANHPGPVLGEVVSGLPVLDHIINHRLVGQYSNHSQVIIAQSGLIINS</sequence>
<dbReference type="PROSITE" id="PS00518">
    <property type="entry name" value="ZF_RING_1"/>
    <property type="match status" value="1"/>
</dbReference>
<dbReference type="InterPro" id="IPR017907">
    <property type="entry name" value="Znf_RING_CS"/>
</dbReference>
<keyword evidence="7" id="KW-1185">Reference proteome</keyword>
<dbReference type="AlphaFoldDB" id="A0AAV2RNI5"/>
<organism evidence="6 7">
    <name type="scientific">Meganyctiphanes norvegica</name>
    <name type="common">Northern krill</name>
    <name type="synonym">Thysanopoda norvegica</name>
    <dbReference type="NCBI Taxonomy" id="48144"/>
    <lineage>
        <taxon>Eukaryota</taxon>
        <taxon>Metazoa</taxon>
        <taxon>Ecdysozoa</taxon>
        <taxon>Arthropoda</taxon>
        <taxon>Crustacea</taxon>
        <taxon>Multicrustacea</taxon>
        <taxon>Malacostraca</taxon>
        <taxon>Eumalacostraca</taxon>
        <taxon>Eucarida</taxon>
        <taxon>Euphausiacea</taxon>
        <taxon>Euphausiidae</taxon>
        <taxon>Meganyctiphanes</taxon>
    </lineage>
</organism>
<dbReference type="PANTHER" id="PTHR47156:SF10">
    <property type="entry name" value="E3 UBIQUITIN-PROTEIN LIGASE TRIM-21-RELATED"/>
    <property type="match status" value="1"/>
</dbReference>
<dbReference type="InterPro" id="IPR029000">
    <property type="entry name" value="Cyclophilin-like_dom_sf"/>
</dbReference>
<dbReference type="PANTHER" id="PTHR47156">
    <property type="entry name" value="PROTEIN CBG20824"/>
    <property type="match status" value="1"/>
</dbReference>
<evidence type="ECO:0000256" key="2">
    <source>
        <dbReference type="ARBA" id="ARBA00022771"/>
    </source>
</evidence>
<dbReference type="PROSITE" id="PS50089">
    <property type="entry name" value="ZF_RING_2"/>
    <property type="match status" value="1"/>
</dbReference>
<comment type="caution">
    <text evidence="6">The sequence shown here is derived from an EMBL/GenBank/DDBJ whole genome shotgun (WGS) entry which is preliminary data.</text>
</comment>
<evidence type="ECO:0000256" key="1">
    <source>
        <dbReference type="ARBA" id="ARBA00022723"/>
    </source>
</evidence>
<dbReference type="Proteomes" id="UP001497623">
    <property type="component" value="Unassembled WGS sequence"/>
</dbReference>
<keyword evidence="3" id="KW-0862">Zinc</keyword>
<evidence type="ECO:0000256" key="4">
    <source>
        <dbReference type="PROSITE-ProRule" id="PRU00175"/>
    </source>
</evidence>
<evidence type="ECO:0000259" key="5">
    <source>
        <dbReference type="PROSITE" id="PS50089"/>
    </source>
</evidence>
<proteinExistence type="predicted"/>
<dbReference type="InterPro" id="IPR001841">
    <property type="entry name" value="Znf_RING"/>
</dbReference>
<dbReference type="EMBL" id="CAXKWB010027016">
    <property type="protein sequence ID" value="CAL4131121.1"/>
    <property type="molecule type" value="Genomic_DNA"/>
</dbReference>
<dbReference type="SUPFAM" id="SSF57845">
    <property type="entry name" value="B-box zinc-binding domain"/>
    <property type="match status" value="1"/>
</dbReference>
<dbReference type="InterPro" id="IPR013083">
    <property type="entry name" value="Znf_RING/FYVE/PHD"/>
</dbReference>
<name>A0AAV2RNI5_MEGNR</name>
<dbReference type="SUPFAM" id="SSF50891">
    <property type="entry name" value="Cyclophilin-like"/>
    <property type="match status" value="1"/>
</dbReference>
<feature type="domain" description="RING-type" evidence="5">
    <location>
        <begin position="6"/>
        <end position="50"/>
    </location>
</feature>
<accession>A0AAV2RNI5</accession>
<evidence type="ECO:0000313" key="6">
    <source>
        <dbReference type="EMBL" id="CAL4131121.1"/>
    </source>
</evidence>
<evidence type="ECO:0000256" key="3">
    <source>
        <dbReference type="ARBA" id="ARBA00022833"/>
    </source>
</evidence>
<dbReference type="GO" id="GO:0008270">
    <property type="term" value="F:zinc ion binding"/>
    <property type="evidence" value="ECO:0007669"/>
    <property type="project" value="UniProtKB-KW"/>
</dbReference>
<dbReference type="Gene3D" id="2.40.100.10">
    <property type="entry name" value="Cyclophilin-like"/>
    <property type="match status" value="1"/>
</dbReference>
<protein>
    <recommendedName>
        <fullName evidence="5">RING-type domain-containing protein</fullName>
    </recommendedName>
</protein>
<evidence type="ECO:0000313" key="7">
    <source>
        <dbReference type="Proteomes" id="UP001497623"/>
    </source>
</evidence>
<dbReference type="Pfam" id="PF14634">
    <property type="entry name" value="zf-RING_5"/>
    <property type="match status" value="1"/>
</dbReference>
<reference evidence="6 7" key="1">
    <citation type="submission" date="2024-05" db="EMBL/GenBank/DDBJ databases">
        <authorList>
            <person name="Wallberg A."/>
        </authorList>
    </citation>
    <scope>NUCLEOTIDE SEQUENCE [LARGE SCALE GENOMIC DNA]</scope>
</reference>
<keyword evidence="1" id="KW-0479">Metal-binding</keyword>
<feature type="non-terminal residue" evidence="6">
    <location>
        <position position="499"/>
    </location>
</feature>
<dbReference type="SUPFAM" id="SSF57850">
    <property type="entry name" value="RING/U-box"/>
    <property type="match status" value="1"/>
</dbReference>